<sequence length="29" mass="3451">MFRLSKKTPIFGVFFILYINASLIYNLQL</sequence>
<proteinExistence type="predicted"/>
<reference evidence="2" key="1">
    <citation type="journal article" date="2021" name="Proc. Natl. Acad. Sci. U.S.A.">
        <title>A Catalog of Tens of Thousands of Viruses from Human Metagenomes Reveals Hidden Associations with Chronic Diseases.</title>
        <authorList>
            <person name="Tisza M.J."/>
            <person name="Buck C.B."/>
        </authorList>
    </citation>
    <scope>NUCLEOTIDE SEQUENCE</scope>
    <source>
        <strain evidence="2">Ctj994</strain>
    </source>
</reference>
<dbReference type="EMBL" id="BK015278">
    <property type="protein sequence ID" value="DAD99232.1"/>
    <property type="molecule type" value="Genomic_DNA"/>
</dbReference>
<accession>A0A8S5NYF3</accession>
<protein>
    <submittedName>
        <fullName evidence="2">Uncharacterized protein</fullName>
    </submittedName>
</protein>
<evidence type="ECO:0000313" key="2">
    <source>
        <dbReference type="EMBL" id="DAD99232.1"/>
    </source>
</evidence>
<organism evidence="2">
    <name type="scientific">Myoviridae sp. ctj994</name>
    <dbReference type="NCBI Taxonomy" id="2825160"/>
    <lineage>
        <taxon>Viruses</taxon>
        <taxon>Duplodnaviria</taxon>
        <taxon>Heunggongvirae</taxon>
        <taxon>Uroviricota</taxon>
        <taxon>Caudoviricetes</taxon>
    </lineage>
</organism>
<keyword evidence="1" id="KW-0472">Membrane</keyword>
<evidence type="ECO:0000256" key="1">
    <source>
        <dbReference type="SAM" id="Phobius"/>
    </source>
</evidence>
<name>A0A8S5NYF3_9CAUD</name>
<keyword evidence="1" id="KW-0812">Transmembrane</keyword>
<keyword evidence="1" id="KW-1133">Transmembrane helix</keyword>
<feature type="transmembrane region" description="Helical" evidence="1">
    <location>
        <begin position="9"/>
        <end position="27"/>
    </location>
</feature>